<comment type="caution">
    <text evidence="1">The sequence shown here is derived from an EMBL/GenBank/DDBJ whole genome shotgun (WGS) entry which is preliminary data.</text>
</comment>
<accession>A0A9D7XME7</accession>
<organism evidence="1 2">
    <name type="scientific">Candidatus Geothrix skivensis</name>
    <dbReference type="NCBI Taxonomy" id="2954439"/>
    <lineage>
        <taxon>Bacteria</taxon>
        <taxon>Pseudomonadati</taxon>
        <taxon>Acidobacteriota</taxon>
        <taxon>Holophagae</taxon>
        <taxon>Holophagales</taxon>
        <taxon>Holophagaceae</taxon>
        <taxon>Geothrix</taxon>
    </lineage>
</organism>
<dbReference type="EMBL" id="JADKIO010000009">
    <property type="protein sequence ID" value="MBK9797509.1"/>
    <property type="molecule type" value="Genomic_DNA"/>
</dbReference>
<protein>
    <submittedName>
        <fullName evidence="1">Uncharacterized protein</fullName>
    </submittedName>
</protein>
<gene>
    <name evidence="1" type="ORF">IPP58_13625</name>
</gene>
<name>A0A9D7XME7_9BACT</name>
<evidence type="ECO:0000313" key="2">
    <source>
        <dbReference type="Proteomes" id="UP000886657"/>
    </source>
</evidence>
<dbReference type="AlphaFoldDB" id="A0A9D7XME7"/>
<sequence>MKNILMKNREVITAMNDLDTNPPEDFVENFTNEVMEYQLFESGLAYAIQKEVARVVCERLRTRLGQQPESVNWVSIGAELGLPPDTPARCIRTQLEERVVSEIIQNTDLNRLVTESVPPPISEARSEPSKNWILLLD</sequence>
<evidence type="ECO:0000313" key="1">
    <source>
        <dbReference type="EMBL" id="MBK9797509.1"/>
    </source>
</evidence>
<proteinExistence type="predicted"/>
<dbReference type="Proteomes" id="UP000886657">
    <property type="component" value="Unassembled WGS sequence"/>
</dbReference>
<reference evidence="1" key="1">
    <citation type="submission" date="2020-10" db="EMBL/GenBank/DDBJ databases">
        <title>Connecting structure to function with the recovery of over 1000 high-quality activated sludge metagenome-assembled genomes encoding full-length rRNA genes using long-read sequencing.</title>
        <authorList>
            <person name="Singleton C.M."/>
            <person name="Petriglieri F."/>
            <person name="Kristensen J.M."/>
            <person name="Kirkegaard R.H."/>
            <person name="Michaelsen T.Y."/>
            <person name="Andersen M.H."/>
            <person name="Karst S.M."/>
            <person name="Dueholm M.S."/>
            <person name="Nielsen P.H."/>
            <person name="Albertsen M."/>
        </authorList>
    </citation>
    <scope>NUCLEOTIDE SEQUENCE</scope>
    <source>
        <strain evidence="1">Skiv_18-Q3-R9-52_MAXAC.067</strain>
    </source>
</reference>